<proteinExistence type="predicted"/>
<reference evidence="2" key="1">
    <citation type="submission" date="2023-01" db="EMBL/GenBank/DDBJ databases">
        <title>Human gut microbiome strain richness.</title>
        <authorList>
            <person name="Chen-Liaw A."/>
        </authorList>
    </citation>
    <scope>NUCLEOTIDE SEQUENCE</scope>
    <source>
        <strain evidence="2">1001095st1_G4_1001095IJ_161003</strain>
    </source>
</reference>
<comment type="caution">
    <text evidence="2">The sequence shown here is derived from an EMBL/GenBank/DDBJ whole genome shotgun (WGS) entry which is preliminary data.</text>
</comment>
<keyword evidence="1" id="KW-1133">Transmembrane helix</keyword>
<evidence type="ECO:0000313" key="3">
    <source>
        <dbReference type="Proteomes" id="UP001210204"/>
    </source>
</evidence>
<keyword evidence="1" id="KW-0472">Membrane</keyword>
<protein>
    <submittedName>
        <fullName evidence="2">Uncharacterized protein</fullName>
    </submittedName>
</protein>
<dbReference type="Proteomes" id="UP001210204">
    <property type="component" value="Unassembled WGS sequence"/>
</dbReference>
<dbReference type="AlphaFoldDB" id="A0AAW6D977"/>
<evidence type="ECO:0000313" key="2">
    <source>
        <dbReference type="EMBL" id="MDB8614599.1"/>
    </source>
</evidence>
<feature type="transmembrane region" description="Helical" evidence="1">
    <location>
        <begin position="37"/>
        <end position="63"/>
    </location>
</feature>
<evidence type="ECO:0000256" key="1">
    <source>
        <dbReference type="SAM" id="Phobius"/>
    </source>
</evidence>
<gene>
    <name evidence="2" type="ORF">PNU26_09350</name>
</gene>
<feature type="transmembrane region" description="Helical" evidence="1">
    <location>
        <begin position="12"/>
        <end position="30"/>
    </location>
</feature>
<name>A0AAW6D977_STRSL</name>
<organism evidence="2 3">
    <name type="scientific">Streptococcus salivarius</name>
    <dbReference type="NCBI Taxonomy" id="1304"/>
    <lineage>
        <taxon>Bacteria</taxon>
        <taxon>Bacillati</taxon>
        <taxon>Bacillota</taxon>
        <taxon>Bacilli</taxon>
        <taxon>Lactobacillales</taxon>
        <taxon>Streptococcaceae</taxon>
        <taxon>Streptococcus</taxon>
    </lineage>
</organism>
<sequence length="106" mass="11998">MWFFFSGRSFRRLLLIIATCYAMFFFQKAFGADSLLFALIFLITCYAAPALAIPVGIVLLITIGNNNSFGWIASLIEYAIVGIPLAFIALLIVDHFRFKRRRQGPK</sequence>
<feature type="transmembrane region" description="Helical" evidence="1">
    <location>
        <begin position="69"/>
        <end position="93"/>
    </location>
</feature>
<accession>A0AAW6D977</accession>
<keyword evidence="1" id="KW-0812">Transmembrane</keyword>
<dbReference type="RefSeq" id="WP_195414058.1">
    <property type="nucleotide sequence ID" value="NZ_JADNKH010000019.1"/>
</dbReference>
<dbReference type="EMBL" id="JAQMJT010000013">
    <property type="protein sequence ID" value="MDB8614599.1"/>
    <property type="molecule type" value="Genomic_DNA"/>
</dbReference>